<keyword evidence="1 4" id="KW-0663">Pyridoxal phosphate</keyword>
<dbReference type="GO" id="GO:0008483">
    <property type="term" value="F:transaminase activity"/>
    <property type="evidence" value="ECO:0007669"/>
    <property type="project" value="TreeGrafter"/>
</dbReference>
<dbReference type="Proteomes" id="UP000014923">
    <property type="component" value="Unassembled WGS sequence"/>
</dbReference>
<keyword evidence="7" id="KW-1185">Reference proteome</keyword>
<dbReference type="Gene3D" id="3.40.640.10">
    <property type="entry name" value="Type I PLP-dependent aspartate aminotransferase-like (Major domain)"/>
    <property type="match status" value="1"/>
</dbReference>
<gene>
    <name evidence="6" type="ORF">TCEL_01657</name>
</gene>
<dbReference type="CDD" id="cd00616">
    <property type="entry name" value="AHBA_syn"/>
    <property type="match status" value="1"/>
</dbReference>
<dbReference type="GO" id="GO:0030170">
    <property type="term" value="F:pyridoxal phosphate binding"/>
    <property type="evidence" value="ECO:0007669"/>
    <property type="project" value="UniProtKB-ARBA"/>
</dbReference>
<dbReference type="InterPro" id="IPR015421">
    <property type="entry name" value="PyrdxlP-dep_Trfase_major"/>
</dbReference>
<dbReference type="eggNOG" id="COG0399">
    <property type="taxonomic scope" value="Bacteria"/>
</dbReference>
<dbReference type="HOGENOM" id="CLU_033332_7_2_9"/>
<evidence type="ECO:0000256" key="5">
    <source>
        <dbReference type="RuleBase" id="RU004508"/>
    </source>
</evidence>
<accession>R7RR17</accession>
<dbReference type="FunFam" id="3.40.640.10:FF:000089">
    <property type="entry name" value="Aminotransferase, DegT/DnrJ/EryC1/StrS family"/>
    <property type="match status" value="1"/>
</dbReference>
<dbReference type="GO" id="GO:0000271">
    <property type="term" value="P:polysaccharide biosynthetic process"/>
    <property type="evidence" value="ECO:0007669"/>
    <property type="project" value="TreeGrafter"/>
</dbReference>
<dbReference type="SUPFAM" id="SSF53383">
    <property type="entry name" value="PLP-dependent transferases"/>
    <property type="match status" value="1"/>
</dbReference>
<dbReference type="PIRSF" id="PIRSF000390">
    <property type="entry name" value="PLP_StrS"/>
    <property type="match status" value="1"/>
</dbReference>
<evidence type="ECO:0000256" key="4">
    <source>
        <dbReference type="PIRSR" id="PIRSR000390-2"/>
    </source>
</evidence>
<dbReference type="EMBL" id="CAVN010000090">
    <property type="protein sequence ID" value="CDF57743.1"/>
    <property type="molecule type" value="Genomic_DNA"/>
</dbReference>
<dbReference type="RefSeq" id="WP_018661171.1">
    <property type="nucleotide sequence ID" value="NZ_HF952018.1"/>
</dbReference>
<dbReference type="AlphaFoldDB" id="R7RR17"/>
<evidence type="ECO:0000313" key="6">
    <source>
        <dbReference type="EMBL" id="CDF57743.1"/>
    </source>
</evidence>
<dbReference type="InterPro" id="IPR015424">
    <property type="entry name" value="PyrdxlP-dep_Trfase"/>
</dbReference>
<evidence type="ECO:0000256" key="2">
    <source>
        <dbReference type="ARBA" id="ARBA00037999"/>
    </source>
</evidence>
<reference evidence="6" key="1">
    <citation type="submission" date="2013-03" db="EMBL/GenBank/DDBJ databases">
        <title>Draft genome sequence of the hydrogen-ethanol-producing anaerobic alkalithermophilic Caloramator celere.</title>
        <authorList>
            <person name="Ciranna A."/>
            <person name="Larjo A."/>
            <person name="Kivisto A."/>
            <person name="Santala V."/>
            <person name="Roos C."/>
            <person name="Karp M."/>
        </authorList>
    </citation>
    <scope>NUCLEOTIDE SEQUENCE [LARGE SCALE GENOMIC DNA]</scope>
    <source>
        <strain evidence="6">DSM 8682</strain>
    </source>
</reference>
<organism evidence="6 7">
    <name type="scientific">Thermobrachium celere DSM 8682</name>
    <dbReference type="NCBI Taxonomy" id="941824"/>
    <lineage>
        <taxon>Bacteria</taxon>
        <taxon>Bacillati</taxon>
        <taxon>Bacillota</taxon>
        <taxon>Clostridia</taxon>
        <taxon>Eubacteriales</taxon>
        <taxon>Clostridiaceae</taxon>
        <taxon>Thermobrachium</taxon>
    </lineage>
</organism>
<feature type="active site" description="Proton acceptor" evidence="3">
    <location>
        <position position="186"/>
    </location>
</feature>
<feature type="modified residue" description="N6-(pyridoxal phosphate)lysine" evidence="4">
    <location>
        <position position="186"/>
    </location>
</feature>
<evidence type="ECO:0000313" key="7">
    <source>
        <dbReference type="Proteomes" id="UP000014923"/>
    </source>
</evidence>
<comment type="similarity">
    <text evidence="2 5">Belongs to the DegT/DnrJ/EryC1 family.</text>
</comment>
<comment type="caution">
    <text evidence="6">The sequence shown here is derived from an EMBL/GenBank/DDBJ whole genome shotgun (WGS) entry which is preliminary data.</text>
</comment>
<sequence length="367" mass="41456">MKLQLLDLKAQYETIKEEIKEAVINTIESGHYILGPQVKKLEEDIAKYCGVKHGIGVANGTDALVLTLKAFGIGEGDEVITTPFTFFASAETVSQVGATPVFVDVRPDTYCIDADKIEEKITSRTKAIIAVHIFGQMCDMDKIMDIANRHKLIVIEDACQAIGAEYKGKKAGSIGHAACFSFFPTKNLGGYGDGGMVVTNDDEIAQKIRMLRFHGSKIKYYHDMIGYNSRLDEIQAAILNVKFKYIDEWNNARKEKAHVYNELLRGTKCVTPYEDSKCKHIYHLYILQHENREELLKYLNENGVATGIYYPVPLHLQNVYKNLGYNEGDLPVSEMLSKRTFAIPLYPEITFDQQKYVADLIKKFDNN</sequence>
<dbReference type="PANTHER" id="PTHR30244:SF36">
    <property type="entry name" value="3-OXO-GLUCOSE-6-PHOSPHATE:GLUTAMATE AMINOTRANSFERASE"/>
    <property type="match status" value="1"/>
</dbReference>
<dbReference type="OrthoDB" id="9810913at2"/>
<evidence type="ECO:0000256" key="3">
    <source>
        <dbReference type="PIRSR" id="PIRSR000390-1"/>
    </source>
</evidence>
<dbReference type="InterPro" id="IPR015422">
    <property type="entry name" value="PyrdxlP-dep_Trfase_small"/>
</dbReference>
<dbReference type="InterPro" id="IPR000653">
    <property type="entry name" value="DegT/StrS_aminotransferase"/>
</dbReference>
<dbReference type="PANTHER" id="PTHR30244">
    <property type="entry name" value="TRANSAMINASE"/>
    <property type="match status" value="1"/>
</dbReference>
<name>R7RR17_9CLOT</name>
<dbReference type="Pfam" id="PF01041">
    <property type="entry name" value="DegT_DnrJ_EryC1"/>
    <property type="match status" value="1"/>
</dbReference>
<protein>
    <submittedName>
        <fullName evidence="6">Pleiotropic regulatory protein</fullName>
    </submittedName>
</protein>
<dbReference type="Gene3D" id="3.90.1150.10">
    <property type="entry name" value="Aspartate Aminotransferase, domain 1"/>
    <property type="match status" value="1"/>
</dbReference>
<proteinExistence type="inferred from homology"/>
<evidence type="ECO:0000256" key="1">
    <source>
        <dbReference type="ARBA" id="ARBA00022898"/>
    </source>
</evidence>